<dbReference type="AlphaFoldDB" id="A0A0F6W068"/>
<evidence type="ECO:0000313" key="2">
    <source>
        <dbReference type="EMBL" id="AKF04118.1"/>
    </source>
</evidence>
<dbReference type="Proteomes" id="UP000034883">
    <property type="component" value="Chromosome"/>
</dbReference>
<feature type="compositionally biased region" description="Basic and acidic residues" evidence="1">
    <location>
        <begin position="1"/>
        <end position="21"/>
    </location>
</feature>
<feature type="region of interest" description="Disordered" evidence="1">
    <location>
        <begin position="1"/>
        <end position="43"/>
    </location>
</feature>
<dbReference type="EMBL" id="CP011125">
    <property type="protein sequence ID" value="AKF04118.1"/>
    <property type="molecule type" value="Genomic_DNA"/>
</dbReference>
<reference evidence="2 3" key="1">
    <citation type="submission" date="2015-03" db="EMBL/GenBank/DDBJ databases">
        <title>Genome assembly of Sandaracinus amylolyticus DSM 53668.</title>
        <authorList>
            <person name="Sharma G."/>
            <person name="Subramanian S."/>
        </authorList>
    </citation>
    <scope>NUCLEOTIDE SEQUENCE [LARGE SCALE GENOMIC DNA]</scope>
    <source>
        <strain evidence="2 3">DSM 53668</strain>
    </source>
</reference>
<evidence type="ECO:0000256" key="1">
    <source>
        <dbReference type="SAM" id="MobiDB-lite"/>
    </source>
</evidence>
<name>A0A0F6W068_9BACT</name>
<keyword evidence="3" id="KW-1185">Reference proteome</keyword>
<sequence length="43" mass="4505">MEREHCDHEAGDRRDAVHGTSDESLDATADAGAPIASARAGVR</sequence>
<gene>
    <name evidence="2" type="ORF">DB32_001267</name>
</gene>
<protein>
    <submittedName>
        <fullName evidence="2">Uncharacterized protein</fullName>
    </submittedName>
</protein>
<dbReference type="KEGG" id="samy:DB32_001267"/>
<dbReference type="STRING" id="927083.DB32_001267"/>
<proteinExistence type="predicted"/>
<accession>A0A0F6W068</accession>
<evidence type="ECO:0000313" key="3">
    <source>
        <dbReference type="Proteomes" id="UP000034883"/>
    </source>
</evidence>
<organism evidence="2 3">
    <name type="scientific">Sandaracinus amylolyticus</name>
    <dbReference type="NCBI Taxonomy" id="927083"/>
    <lineage>
        <taxon>Bacteria</taxon>
        <taxon>Pseudomonadati</taxon>
        <taxon>Myxococcota</taxon>
        <taxon>Polyangia</taxon>
        <taxon>Polyangiales</taxon>
        <taxon>Sandaracinaceae</taxon>
        <taxon>Sandaracinus</taxon>
    </lineage>
</organism>